<sequence>MPRTTATRRKTAKKPTRRRKKTNKRKLEERRKFLLVLMFVILAIMSVVVLRSCFMTIDISKLNYPSYIKQDFIDQDGHSRTGRDMKRVNDIVIHYVANPGSSAKANRDFFNSSQSRVSAHFVVGLKGEVIQCVPLDEQSSASNDRNPDTISIEVCHPDASGKFNDKTYGALIKLTAWLCDEFGLDEKDVIRHYDITGKDCPKYYVEHSDAWKKLKKDVKKAL</sequence>
<protein>
    <recommendedName>
        <fullName evidence="2">N-acetylmuramoyl-L-alanine amidase</fullName>
        <ecNumber evidence="2">3.5.1.28</ecNumber>
    </recommendedName>
</protein>
<reference evidence="7 8" key="1">
    <citation type="submission" date="2022-06" db="EMBL/GenBank/DDBJ databases">
        <title>Isolation of gut microbiota from human fecal samples.</title>
        <authorList>
            <person name="Pamer E.G."/>
            <person name="Barat B."/>
            <person name="Waligurski E."/>
            <person name="Medina S."/>
            <person name="Paddock L."/>
            <person name="Mostad J."/>
        </authorList>
    </citation>
    <scope>NUCLEOTIDE SEQUENCE [LARGE SCALE GENOMIC DNA]</scope>
    <source>
        <strain evidence="7 8">SL.3.17</strain>
    </source>
</reference>
<evidence type="ECO:0000313" key="8">
    <source>
        <dbReference type="Proteomes" id="UP001524502"/>
    </source>
</evidence>
<organism evidence="7 8">
    <name type="scientific">Anaerovorax odorimutans</name>
    <dbReference type="NCBI Taxonomy" id="109327"/>
    <lineage>
        <taxon>Bacteria</taxon>
        <taxon>Bacillati</taxon>
        <taxon>Bacillota</taxon>
        <taxon>Clostridia</taxon>
        <taxon>Peptostreptococcales</taxon>
        <taxon>Anaerovoracaceae</taxon>
        <taxon>Anaerovorax</taxon>
    </lineage>
</organism>
<feature type="domain" description="N-acetylmuramoyl-L-alanine amidase" evidence="6">
    <location>
        <begin position="76"/>
        <end position="214"/>
    </location>
</feature>
<dbReference type="InterPro" id="IPR002502">
    <property type="entry name" value="Amidase_domain"/>
</dbReference>
<proteinExistence type="predicted"/>
<dbReference type="PANTHER" id="PTHR30417:SF1">
    <property type="entry name" value="N-ACETYLMURAMOYL-L-ALANINE AMIDASE AMID"/>
    <property type="match status" value="1"/>
</dbReference>
<dbReference type="InterPro" id="IPR051206">
    <property type="entry name" value="NAMLAA_amidase_2"/>
</dbReference>
<keyword evidence="8" id="KW-1185">Reference proteome</keyword>
<evidence type="ECO:0000256" key="3">
    <source>
        <dbReference type="ARBA" id="ARBA00022801"/>
    </source>
</evidence>
<evidence type="ECO:0000256" key="5">
    <source>
        <dbReference type="SAM" id="MobiDB-lite"/>
    </source>
</evidence>
<dbReference type="Gene3D" id="3.40.80.10">
    <property type="entry name" value="Peptidoglycan recognition protein-like"/>
    <property type="match status" value="1"/>
</dbReference>
<name>A0ABT1RKF2_9FIRM</name>
<comment type="caution">
    <text evidence="7">The sequence shown here is derived from an EMBL/GenBank/DDBJ whole genome shotgun (WGS) entry which is preliminary data.</text>
</comment>
<keyword evidence="4" id="KW-0961">Cell wall biogenesis/degradation</keyword>
<evidence type="ECO:0000313" key="7">
    <source>
        <dbReference type="EMBL" id="MCQ4635659.1"/>
    </source>
</evidence>
<dbReference type="Pfam" id="PF01510">
    <property type="entry name" value="Amidase_2"/>
    <property type="match status" value="1"/>
</dbReference>
<evidence type="ECO:0000256" key="1">
    <source>
        <dbReference type="ARBA" id="ARBA00001561"/>
    </source>
</evidence>
<evidence type="ECO:0000256" key="2">
    <source>
        <dbReference type="ARBA" id="ARBA00011901"/>
    </source>
</evidence>
<dbReference type="CDD" id="cd06583">
    <property type="entry name" value="PGRP"/>
    <property type="match status" value="1"/>
</dbReference>
<evidence type="ECO:0000256" key="4">
    <source>
        <dbReference type="ARBA" id="ARBA00023316"/>
    </source>
</evidence>
<dbReference type="EMBL" id="JANFXK010000002">
    <property type="protein sequence ID" value="MCQ4635659.1"/>
    <property type="molecule type" value="Genomic_DNA"/>
</dbReference>
<feature type="region of interest" description="Disordered" evidence="5">
    <location>
        <begin position="1"/>
        <end position="25"/>
    </location>
</feature>
<dbReference type="RefSeq" id="WP_256130850.1">
    <property type="nucleotide sequence ID" value="NZ_JANFXK010000002.1"/>
</dbReference>
<dbReference type="PANTHER" id="PTHR30417">
    <property type="entry name" value="N-ACETYLMURAMOYL-L-ALANINE AMIDASE AMID"/>
    <property type="match status" value="1"/>
</dbReference>
<gene>
    <name evidence="7" type="ORF">NE619_02870</name>
</gene>
<feature type="compositionally biased region" description="Basic residues" evidence="5">
    <location>
        <begin position="1"/>
        <end position="24"/>
    </location>
</feature>
<comment type="catalytic activity">
    <reaction evidence="1">
        <text>Hydrolyzes the link between N-acetylmuramoyl residues and L-amino acid residues in certain cell-wall glycopeptides.</text>
        <dbReference type="EC" id="3.5.1.28"/>
    </reaction>
</comment>
<dbReference type="SUPFAM" id="SSF55846">
    <property type="entry name" value="N-acetylmuramoyl-L-alanine amidase-like"/>
    <property type="match status" value="1"/>
</dbReference>
<accession>A0ABT1RKF2</accession>
<evidence type="ECO:0000259" key="6">
    <source>
        <dbReference type="SMART" id="SM00644"/>
    </source>
</evidence>
<dbReference type="EC" id="3.5.1.28" evidence="2"/>
<dbReference type="Proteomes" id="UP001524502">
    <property type="component" value="Unassembled WGS sequence"/>
</dbReference>
<keyword evidence="3" id="KW-0378">Hydrolase</keyword>
<dbReference type="InterPro" id="IPR036505">
    <property type="entry name" value="Amidase/PGRP_sf"/>
</dbReference>
<dbReference type="SMART" id="SM00644">
    <property type="entry name" value="Ami_2"/>
    <property type="match status" value="1"/>
</dbReference>